<dbReference type="InterPro" id="IPR004799">
    <property type="entry name" value="Periplasmic_diS_OxRdtase_DsbE"/>
</dbReference>
<dbReference type="PANTHER" id="PTHR42852">
    <property type="entry name" value="THIOL:DISULFIDE INTERCHANGE PROTEIN DSBE"/>
    <property type="match status" value="1"/>
</dbReference>
<dbReference type="PROSITE" id="PS00194">
    <property type="entry name" value="THIOREDOXIN_1"/>
    <property type="match status" value="1"/>
</dbReference>
<name>A0ABW8UWV9_9RHOB</name>
<dbReference type="PROSITE" id="PS51352">
    <property type="entry name" value="THIOREDOXIN_2"/>
    <property type="match status" value="1"/>
</dbReference>
<evidence type="ECO:0000313" key="8">
    <source>
        <dbReference type="Proteomes" id="UP001627408"/>
    </source>
</evidence>
<dbReference type="InterPro" id="IPR017937">
    <property type="entry name" value="Thioredoxin_CS"/>
</dbReference>
<keyword evidence="8" id="KW-1185">Reference proteome</keyword>
<evidence type="ECO:0000259" key="6">
    <source>
        <dbReference type="PROSITE" id="PS51352"/>
    </source>
</evidence>
<evidence type="ECO:0000256" key="5">
    <source>
        <dbReference type="ARBA" id="ARBA00023284"/>
    </source>
</evidence>
<dbReference type="SUPFAM" id="SSF52833">
    <property type="entry name" value="Thioredoxin-like"/>
    <property type="match status" value="1"/>
</dbReference>
<feature type="domain" description="Thioredoxin" evidence="6">
    <location>
        <begin position="37"/>
        <end position="178"/>
    </location>
</feature>
<accession>A0ABW8UWV9</accession>
<dbReference type="Proteomes" id="UP001627408">
    <property type="component" value="Unassembled WGS sequence"/>
</dbReference>
<comment type="subcellular location">
    <subcellularLocation>
        <location evidence="1">Cell envelope</location>
    </subcellularLocation>
</comment>
<keyword evidence="4" id="KW-1015">Disulfide bond</keyword>
<dbReference type="Gene3D" id="3.40.30.10">
    <property type="entry name" value="Glutaredoxin"/>
    <property type="match status" value="1"/>
</dbReference>
<proteinExistence type="inferred from homology"/>
<organism evidence="7 8">
    <name type="scientific">Tateyamaria armeniaca</name>
    <dbReference type="NCBI Taxonomy" id="2518930"/>
    <lineage>
        <taxon>Bacteria</taxon>
        <taxon>Pseudomonadati</taxon>
        <taxon>Pseudomonadota</taxon>
        <taxon>Alphaproteobacteria</taxon>
        <taxon>Rhodobacterales</taxon>
        <taxon>Roseobacteraceae</taxon>
        <taxon>Tateyamaria</taxon>
    </lineage>
</organism>
<comment type="similarity">
    <text evidence="2">Belongs to the thioredoxin family. DsbE subfamily.</text>
</comment>
<dbReference type="NCBIfam" id="TIGR00385">
    <property type="entry name" value="dsbE"/>
    <property type="match status" value="1"/>
</dbReference>
<dbReference type="EMBL" id="JBHDIY010000002">
    <property type="protein sequence ID" value="MFL4471645.1"/>
    <property type="molecule type" value="Genomic_DNA"/>
</dbReference>
<dbReference type="InterPro" id="IPR050553">
    <property type="entry name" value="Thioredoxin_ResA/DsbE_sf"/>
</dbReference>
<keyword evidence="5" id="KW-0676">Redox-active center</keyword>
<evidence type="ECO:0000256" key="2">
    <source>
        <dbReference type="ARBA" id="ARBA00007758"/>
    </source>
</evidence>
<keyword evidence="3" id="KW-0201">Cytochrome c-type biogenesis</keyword>
<comment type="caution">
    <text evidence="7">The sequence shown here is derived from an EMBL/GenBank/DDBJ whole genome shotgun (WGS) entry which is preliminary data.</text>
</comment>
<reference evidence="7 8" key="1">
    <citation type="submission" date="2024-08" db="EMBL/GenBank/DDBJ databases">
        <title>Tateyamaria sp. nov., isolated from marine algae.</title>
        <authorList>
            <person name="Choi B.J."/>
            <person name="Kim J.M."/>
            <person name="Lee J.K."/>
            <person name="Choi D.G."/>
            <person name="Bayburt H."/>
            <person name="Baek J.H."/>
            <person name="Han D.M."/>
            <person name="Jeon C.O."/>
        </authorList>
    </citation>
    <scope>NUCLEOTIDE SEQUENCE [LARGE SCALE GENOMIC DNA]</scope>
    <source>
        <strain evidence="7 8">KMU-156</strain>
    </source>
</reference>
<dbReference type="InterPro" id="IPR013766">
    <property type="entry name" value="Thioredoxin_domain"/>
</dbReference>
<dbReference type="InterPro" id="IPR036249">
    <property type="entry name" value="Thioredoxin-like_sf"/>
</dbReference>
<evidence type="ECO:0000313" key="7">
    <source>
        <dbReference type="EMBL" id="MFL4471645.1"/>
    </source>
</evidence>
<dbReference type="InterPro" id="IPR013740">
    <property type="entry name" value="Redoxin"/>
</dbReference>
<evidence type="ECO:0000256" key="1">
    <source>
        <dbReference type="ARBA" id="ARBA00004196"/>
    </source>
</evidence>
<dbReference type="PANTHER" id="PTHR42852:SF6">
    <property type="entry name" value="THIOL:DISULFIDE INTERCHANGE PROTEIN DSBE"/>
    <property type="match status" value="1"/>
</dbReference>
<dbReference type="RefSeq" id="WP_407593491.1">
    <property type="nucleotide sequence ID" value="NZ_JBHDIY010000002.1"/>
</dbReference>
<protein>
    <submittedName>
        <fullName evidence="7">DsbE family thiol:disulfide interchange protein</fullName>
    </submittedName>
</protein>
<dbReference type="Pfam" id="PF08534">
    <property type="entry name" value="Redoxin"/>
    <property type="match status" value="1"/>
</dbReference>
<evidence type="ECO:0000256" key="4">
    <source>
        <dbReference type="ARBA" id="ARBA00023157"/>
    </source>
</evidence>
<gene>
    <name evidence="7" type="ORF">ACERZ8_17845</name>
</gene>
<sequence length="180" mass="19088">MAKLSPLMLAPIGIFAGFVALAAVGMFRDNPNELPSTRLGGPAPALTEDTLGDLPGVTPDMLASGEVTLVNFWASWCPPCRAEHPKLLEMAAAGVPIIGVNFRDTESAATKYLDEDGNPFVGVAFDPAGRSAIDWGVTAPPETFILGRDGTVLFRYIGPLVGSDYQQRFVPALEEAQAQK</sequence>
<evidence type="ECO:0000256" key="3">
    <source>
        <dbReference type="ARBA" id="ARBA00022748"/>
    </source>
</evidence>